<evidence type="ECO:0000256" key="1">
    <source>
        <dbReference type="SAM" id="MobiDB-lite"/>
    </source>
</evidence>
<accession>A0A165DT14</accession>
<dbReference type="Proteomes" id="UP000077266">
    <property type="component" value="Unassembled WGS sequence"/>
</dbReference>
<dbReference type="AlphaFoldDB" id="A0A165DT14"/>
<dbReference type="InterPro" id="IPR057678">
    <property type="entry name" value="DUF7918"/>
</dbReference>
<evidence type="ECO:0000259" key="2">
    <source>
        <dbReference type="Pfam" id="PF25534"/>
    </source>
</evidence>
<feature type="domain" description="DUF7918" evidence="2">
    <location>
        <begin position="14"/>
        <end position="129"/>
    </location>
</feature>
<name>A0A165DT14_EXIGL</name>
<dbReference type="PANTHER" id="PTHR36223">
    <property type="entry name" value="BETA-LACTAMASE-TYPE TRANSPEPTIDASE FOLD DOMAIN CONTAINING PROTEIN"/>
    <property type="match status" value="1"/>
</dbReference>
<evidence type="ECO:0000313" key="4">
    <source>
        <dbReference type="Proteomes" id="UP000077266"/>
    </source>
</evidence>
<dbReference type="EMBL" id="KV426193">
    <property type="protein sequence ID" value="KZV85296.1"/>
    <property type="molecule type" value="Genomic_DNA"/>
</dbReference>
<dbReference type="OrthoDB" id="3364132at2759"/>
<feature type="compositionally biased region" description="Basic and acidic residues" evidence="1">
    <location>
        <begin position="185"/>
        <end position="199"/>
    </location>
</feature>
<gene>
    <name evidence="3" type="ORF">EXIGLDRAFT_775723</name>
</gene>
<feature type="region of interest" description="Disordered" evidence="1">
    <location>
        <begin position="181"/>
        <end position="226"/>
    </location>
</feature>
<evidence type="ECO:0000313" key="3">
    <source>
        <dbReference type="EMBL" id="KZV85296.1"/>
    </source>
</evidence>
<keyword evidence="4" id="KW-1185">Reference proteome</keyword>
<dbReference type="PANTHER" id="PTHR36223:SF5">
    <property type="entry name" value="BETA-LACTAMASE-TYPE TRANSPEPTIDASE FOLD DOMAIN CONTAINING PROTEIN"/>
    <property type="match status" value="1"/>
</dbReference>
<proteinExistence type="predicted"/>
<reference evidence="3 4" key="1">
    <citation type="journal article" date="2016" name="Mol. Biol. Evol.">
        <title>Comparative Genomics of Early-Diverging Mushroom-Forming Fungi Provides Insights into the Origins of Lignocellulose Decay Capabilities.</title>
        <authorList>
            <person name="Nagy L.G."/>
            <person name="Riley R."/>
            <person name="Tritt A."/>
            <person name="Adam C."/>
            <person name="Daum C."/>
            <person name="Floudas D."/>
            <person name="Sun H."/>
            <person name="Yadav J.S."/>
            <person name="Pangilinan J."/>
            <person name="Larsson K.H."/>
            <person name="Matsuura K."/>
            <person name="Barry K."/>
            <person name="Labutti K."/>
            <person name="Kuo R."/>
            <person name="Ohm R.A."/>
            <person name="Bhattacharya S.S."/>
            <person name="Shirouzu T."/>
            <person name="Yoshinaga Y."/>
            <person name="Martin F.M."/>
            <person name="Grigoriev I.V."/>
            <person name="Hibbett D.S."/>
        </authorList>
    </citation>
    <scope>NUCLEOTIDE SEQUENCE [LARGE SCALE GENOMIC DNA]</scope>
    <source>
        <strain evidence="3 4">HHB12029</strain>
    </source>
</reference>
<sequence>MPAQPTSISHSNFEAWVECDGKALPVYGVEVNGTKATCWIASQAGKAFSVHFKMHDTCEVTYSGRAYVDGIKVDGRVFRPHTRAECTFRDMNPTPTTRQKLYFSKLKTSAHLDGAKQFTVHETAKKLGGHHVTLGDPQVIAPYRRTTTRKIGEPIVEFQFKYRPQDVLEAQDIIPVSRALVAGPSKKEPKVQKRPRDEATPSARRSKRSKTVANEPSDEEALRAAQTRVQQLETQVALRAAQARIRELEAQLEADD</sequence>
<organism evidence="3 4">
    <name type="scientific">Exidia glandulosa HHB12029</name>
    <dbReference type="NCBI Taxonomy" id="1314781"/>
    <lineage>
        <taxon>Eukaryota</taxon>
        <taxon>Fungi</taxon>
        <taxon>Dikarya</taxon>
        <taxon>Basidiomycota</taxon>
        <taxon>Agaricomycotina</taxon>
        <taxon>Agaricomycetes</taxon>
        <taxon>Auriculariales</taxon>
        <taxon>Exidiaceae</taxon>
        <taxon>Exidia</taxon>
    </lineage>
</organism>
<dbReference type="Pfam" id="PF25534">
    <property type="entry name" value="DUF7918"/>
    <property type="match status" value="1"/>
</dbReference>
<protein>
    <recommendedName>
        <fullName evidence="2">DUF7918 domain-containing protein</fullName>
    </recommendedName>
</protein>
<dbReference type="STRING" id="1314781.A0A165DT14"/>
<dbReference type="InParanoid" id="A0A165DT14"/>